<evidence type="ECO:0000313" key="4">
    <source>
        <dbReference type="Proteomes" id="UP000037997"/>
    </source>
</evidence>
<gene>
    <name evidence="2" type="ORF">HPU229334_10930</name>
    <name evidence="1" type="ORF">HPU229336_00215</name>
</gene>
<dbReference type="PATRIC" id="fig|35818.10.peg.76"/>
<sequence>MHKDIFASYNKVQGYARADSVYTPTQQTHKIQSSLYKKWKQQWGDYQWSNNAIGNKSYAFETTYIIIEMIDKGDIDGLSYLYQTLQKDKEHNMAFLNGIIGEPTFEKKAIDKANFEALEFLLKNNVIDIDTTITDDALQEYSLPTYATQKLQEAKTKGDSKAVENYEKIIEVLKQYQNAN</sequence>
<dbReference type="Proteomes" id="UP000037997">
    <property type="component" value="Unassembled WGS sequence"/>
</dbReference>
<evidence type="ECO:0000313" key="3">
    <source>
        <dbReference type="Proteomes" id="UP000037800"/>
    </source>
</evidence>
<dbReference type="EMBL" id="JNUR01000001">
    <property type="protein sequence ID" value="KPH51570.1"/>
    <property type="molecule type" value="Genomic_DNA"/>
</dbReference>
<dbReference type="Proteomes" id="UP000037800">
    <property type="component" value="Unassembled WGS sequence"/>
</dbReference>
<dbReference type="EMBL" id="JNOC01000006">
    <property type="protein sequence ID" value="KPH56535.1"/>
    <property type="molecule type" value="Genomic_DNA"/>
</dbReference>
<evidence type="ECO:0000313" key="1">
    <source>
        <dbReference type="EMBL" id="KPH51570.1"/>
    </source>
</evidence>
<evidence type="ECO:0000313" key="2">
    <source>
        <dbReference type="EMBL" id="KPH56535.1"/>
    </source>
</evidence>
<organism evidence="2 4">
    <name type="scientific">Helicobacter pullorum</name>
    <dbReference type="NCBI Taxonomy" id="35818"/>
    <lineage>
        <taxon>Bacteria</taxon>
        <taxon>Pseudomonadati</taxon>
        <taxon>Campylobacterota</taxon>
        <taxon>Epsilonproteobacteria</taxon>
        <taxon>Campylobacterales</taxon>
        <taxon>Helicobacteraceae</taxon>
        <taxon>Helicobacter</taxon>
    </lineage>
</organism>
<reference evidence="3 4" key="1">
    <citation type="submission" date="2014-06" db="EMBL/GenBank/DDBJ databases">
        <title>Helicobacter pullorum isolates in fresh chicken meat - phenotypic and genotypic features.</title>
        <authorList>
            <person name="Borges V."/>
            <person name="Santos A."/>
            <person name="Correia C.B."/>
            <person name="Saraiva M."/>
            <person name="Menard A."/>
            <person name="Vieira L."/>
            <person name="Sampaio D.A."/>
            <person name="Gomes J.P."/>
            <person name="Oleastro M."/>
        </authorList>
    </citation>
    <scope>NUCLEOTIDE SEQUENCE [LARGE SCALE GENOMIC DNA]</scope>
    <source>
        <strain evidence="2 4">229334/12</strain>
        <strain evidence="1 3">229336/12</strain>
    </source>
</reference>
<proteinExistence type="predicted"/>
<protein>
    <submittedName>
        <fullName evidence="2">Uncharacterized protein</fullName>
    </submittedName>
</protein>
<comment type="caution">
    <text evidence="2">The sequence shown here is derived from an EMBL/GenBank/DDBJ whole genome shotgun (WGS) entry which is preliminary data.</text>
</comment>
<accession>A0A0N1MQA0</accession>
<dbReference type="AlphaFoldDB" id="A0A0N1MQA0"/>
<name>A0A0N1MQA0_9HELI</name>